<evidence type="ECO:0000256" key="15">
    <source>
        <dbReference type="RuleBase" id="RU000591"/>
    </source>
</evidence>
<feature type="active site" evidence="10 12">
    <location>
        <position position="717"/>
    </location>
</feature>
<dbReference type="PRINTS" id="PR00830">
    <property type="entry name" value="ENDOLAPTASE"/>
</dbReference>
<dbReference type="InterPro" id="IPR020568">
    <property type="entry name" value="Ribosomal_Su5_D2-typ_SF"/>
</dbReference>
<dbReference type="FunFam" id="3.40.50.300:FF:000021">
    <property type="entry name" value="Lon protease homolog"/>
    <property type="match status" value="1"/>
</dbReference>
<evidence type="ECO:0000313" key="19">
    <source>
        <dbReference type="Proteomes" id="UP000027058"/>
    </source>
</evidence>
<dbReference type="GO" id="GO:0005737">
    <property type="term" value="C:cytoplasm"/>
    <property type="evidence" value="ECO:0007669"/>
    <property type="project" value="UniProtKB-SubCell"/>
</dbReference>
<dbReference type="GO" id="GO:0043565">
    <property type="term" value="F:sequence-specific DNA binding"/>
    <property type="evidence" value="ECO:0007669"/>
    <property type="project" value="UniProtKB-UniRule"/>
</dbReference>
<dbReference type="Proteomes" id="UP000027058">
    <property type="component" value="Unassembled WGS sequence"/>
</dbReference>
<dbReference type="PROSITE" id="PS51786">
    <property type="entry name" value="LON_PROTEOLYTIC"/>
    <property type="match status" value="1"/>
</dbReference>
<dbReference type="SUPFAM" id="SSF54211">
    <property type="entry name" value="Ribosomal protein S5 domain 2-like"/>
    <property type="match status" value="1"/>
</dbReference>
<dbReference type="SMART" id="SM00382">
    <property type="entry name" value="AAA"/>
    <property type="match status" value="1"/>
</dbReference>
<dbReference type="PIRSF" id="PIRSF001174">
    <property type="entry name" value="Lon_proteas"/>
    <property type="match status" value="1"/>
</dbReference>
<proteinExistence type="evidence at transcript level"/>
<comment type="similarity">
    <text evidence="10 11 14 15">Belongs to the peptidase S16 family.</text>
</comment>
<dbReference type="Gene3D" id="1.10.8.60">
    <property type="match status" value="1"/>
</dbReference>
<dbReference type="InterPro" id="IPR027543">
    <property type="entry name" value="Lon_bac"/>
</dbReference>
<evidence type="ECO:0000256" key="10">
    <source>
        <dbReference type="HAMAP-Rule" id="MF_01973"/>
    </source>
</evidence>
<dbReference type="EC" id="3.4.21.53" evidence="10 11"/>
<keyword evidence="8 10" id="KW-0346">Stress response</keyword>
<dbReference type="Pfam" id="PF05362">
    <property type="entry name" value="Lon_C"/>
    <property type="match status" value="1"/>
</dbReference>
<dbReference type="InterPro" id="IPR027065">
    <property type="entry name" value="Lon_Prtase"/>
</dbReference>
<dbReference type="Pfam" id="PF22667">
    <property type="entry name" value="Lon_lid"/>
    <property type="match status" value="1"/>
</dbReference>
<dbReference type="GO" id="GO:0034605">
    <property type="term" value="P:cellular response to heat"/>
    <property type="evidence" value="ECO:0007669"/>
    <property type="project" value="UniProtKB-UniRule"/>
</dbReference>
<protein>
    <recommendedName>
        <fullName evidence="10 11">Lon protease</fullName>
        <ecNumber evidence="10 11">3.4.21.53</ecNumber>
    </recommendedName>
    <alternativeName>
        <fullName evidence="10">ATP-dependent protease La</fullName>
    </alternativeName>
</protein>
<comment type="subcellular location">
    <subcellularLocation>
        <location evidence="1 10 11">Cytoplasm</location>
    </subcellularLocation>
</comment>
<dbReference type="InterPro" id="IPR027417">
    <property type="entry name" value="P-loop_NTPase"/>
</dbReference>
<dbReference type="Gene3D" id="3.40.50.300">
    <property type="entry name" value="P-loop containing nucleotide triphosphate hydrolases"/>
    <property type="match status" value="1"/>
</dbReference>
<feature type="domain" description="Lon N-terminal" evidence="17">
    <location>
        <begin position="4"/>
        <end position="198"/>
    </location>
</feature>
<dbReference type="InterPro" id="IPR003959">
    <property type="entry name" value="ATPase_AAA_core"/>
</dbReference>
<dbReference type="InterPro" id="IPR046336">
    <property type="entry name" value="Lon_prtase_N_sf"/>
</dbReference>
<dbReference type="InterPro" id="IPR003593">
    <property type="entry name" value="AAA+_ATPase"/>
</dbReference>
<dbReference type="PROSITE" id="PS51787">
    <property type="entry name" value="LON_N"/>
    <property type="match status" value="1"/>
</dbReference>
<evidence type="ECO:0000256" key="12">
    <source>
        <dbReference type="PIRSR" id="PIRSR001174-1"/>
    </source>
</evidence>
<evidence type="ECO:0000256" key="8">
    <source>
        <dbReference type="ARBA" id="ARBA00023016"/>
    </source>
</evidence>
<dbReference type="InterPro" id="IPR003111">
    <property type="entry name" value="Lon_prtase_N"/>
</dbReference>
<dbReference type="NCBIfam" id="TIGR00763">
    <property type="entry name" value="lon"/>
    <property type="match status" value="1"/>
</dbReference>
<keyword evidence="5 10" id="KW-0378">Hydrolase</keyword>
<evidence type="ECO:0000256" key="7">
    <source>
        <dbReference type="ARBA" id="ARBA00022840"/>
    </source>
</evidence>
<comment type="subunit">
    <text evidence="10 11">Homohexamer. Organized in a ring with a central cavity.</text>
</comment>
<name>A0AB73C4N3_9FUSO</name>
<dbReference type="Pfam" id="PF02190">
    <property type="entry name" value="LON_substr_bdg"/>
    <property type="match status" value="1"/>
</dbReference>
<dbReference type="InterPro" id="IPR015947">
    <property type="entry name" value="PUA-like_sf"/>
</dbReference>
<evidence type="ECO:0000256" key="11">
    <source>
        <dbReference type="PIRNR" id="PIRNR001174"/>
    </source>
</evidence>
<accession>A0AB73C4N3</accession>
<dbReference type="PROSITE" id="PS01046">
    <property type="entry name" value="LON_SER"/>
    <property type="match status" value="1"/>
</dbReference>
<dbReference type="InterPro" id="IPR054594">
    <property type="entry name" value="Lon_lid"/>
</dbReference>
<keyword evidence="6 10" id="KW-0720">Serine protease</keyword>
<evidence type="ECO:0000259" key="16">
    <source>
        <dbReference type="PROSITE" id="PS51786"/>
    </source>
</evidence>
<dbReference type="InterPro" id="IPR008268">
    <property type="entry name" value="Peptidase_S16_AS"/>
</dbReference>
<dbReference type="EMBL" id="JAAH01000033">
    <property type="protein sequence ID" value="KDE72996.1"/>
    <property type="molecule type" value="Genomic_DNA"/>
</dbReference>
<dbReference type="RefSeq" id="WP_035902193.1">
    <property type="nucleotide sequence ID" value="NZ_JAAH01000033.1"/>
</dbReference>
<organism evidence="18 19">
    <name type="scientific">Fusobacterium necrophorum DJ-2</name>
    <dbReference type="NCBI Taxonomy" id="1441737"/>
    <lineage>
        <taxon>Bacteria</taxon>
        <taxon>Fusobacteriati</taxon>
        <taxon>Fusobacteriota</taxon>
        <taxon>Fusobacteriia</taxon>
        <taxon>Fusobacteriales</taxon>
        <taxon>Fusobacteriaceae</taxon>
        <taxon>Fusobacterium</taxon>
    </lineage>
</organism>
<evidence type="ECO:0000256" key="9">
    <source>
        <dbReference type="ARBA" id="ARBA00050665"/>
    </source>
</evidence>
<feature type="active site" evidence="10 12">
    <location>
        <position position="674"/>
    </location>
</feature>
<evidence type="ECO:0000313" key="18">
    <source>
        <dbReference type="EMBL" id="KDE72996.1"/>
    </source>
</evidence>
<evidence type="ECO:0000256" key="4">
    <source>
        <dbReference type="ARBA" id="ARBA00022741"/>
    </source>
</evidence>
<dbReference type="Gene3D" id="3.30.230.10">
    <property type="match status" value="1"/>
</dbReference>
<dbReference type="GO" id="GO:0005524">
    <property type="term" value="F:ATP binding"/>
    <property type="evidence" value="ECO:0007669"/>
    <property type="project" value="UniProtKB-UniRule"/>
</dbReference>
<reference evidence="18 19" key="1">
    <citation type="submission" date="2014-01" db="EMBL/GenBank/DDBJ databases">
        <title>Comparative genomics of Fusobacterium necrophorum wild isolates.</title>
        <authorList>
            <person name="Kittichotirat W."/>
            <person name="Bumgarner R.E."/>
            <person name="Lawrence P."/>
        </authorList>
    </citation>
    <scope>NUCLEOTIDE SEQUENCE [LARGE SCALE GENOMIC DNA]</scope>
    <source>
        <strain evidence="18 19">DJ-2</strain>
    </source>
</reference>
<keyword evidence="2 10" id="KW-0963">Cytoplasm</keyword>
<evidence type="ECO:0000256" key="13">
    <source>
        <dbReference type="PIRSR" id="PIRSR001174-2"/>
    </source>
</evidence>
<feature type="binding site" evidence="10 13">
    <location>
        <begin position="349"/>
        <end position="356"/>
    </location>
    <ligand>
        <name>ATP</name>
        <dbReference type="ChEBI" id="CHEBI:30616"/>
    </ligand>
</feature>
<dbReference type="GO" id="GO:0004176">
    <property type="term" value="F:ATP-dependent peptidase activity"/>
    <property type="evidence" value="ECO:0007669"/>
    <property type="project" value="UniProtKB-UniRule"/>
</dbReference>
<evidence type="ECO:0000256" key="1">
    <source>
        <dbReference type="ARBA" id="ARBA00004496"/>
    </source>
</evidence>
<dbReference type="SMART" id="SM00464">
    <property type="entry name" value="LON"/>
    <property type="match status" value="1"/>
</dbReference>
<dbReference type="GO" id="GO:0006515">
    <property type="term" value="P:protein quality control for misfolded or incompletely synthesized proteins"/>
    <property type="evidence" value="ECO:0007669"/>
    <property type="project" value="UniProtKB-UniRule"/>
</dbReference>
<feature type="domain" description="Lon proteolytic" evidence="16">
    <location>
        <begin position="586"/>
        <end position="768"/>
    </location>
</feature>
<dbReference type="CDD" id="cd19500">
    <property type="entry name" value="RecA-like_Lon"/>
    <property type="match status" value="1"/>
</dbReference>
<comment type="function">
    <text evidence="10">ATP-dependent serine protease that mediates the selective degradation of mutant and abnormal proteins as well as certain short-lived regulatory proteins. Required for cellular homeostasis and for survival from DNA damage and developmental changes induced by stress. Degrades polypeptides processively to yield small peptide fragments that are 5 to 10 amino acids long. Binds to DNA in a double-stranded, site-specific manner.</text>
</comment>
<dbReference type="InterPro" id="IPR014721">
    <property type="entry name" value="Ribsml_uS5_D2-typ_fold_subgr"/>
</dbReference>
<sequence length="775" mass="86769">MERTSFLPTRDLIIFPGVVIPIYIGRKDSLTTLEEAVKNKNKLILGLQKDPNVEEPDLDKGIYKVGILVSILQVIKMPNNNIKVLVEGESRVKISKVTLTNGHYEAEYSPVRELGKKSKETEAVFRKVFSYFEKYLSFAGKSAAELLVTLKNNKDFSISFDIIAANLPITTDLKQELVEIFNIRDRGYRLLDILSNEMEIVSLEKKIDDKVKSKMNEAQKAYYLKEKISALKEELGDYSQDDDILELVDKLKEANLPAEVQKKMESEVKKLSKMQPFSAESSVTRNYIETVLDLPWNHTTEDILDIKTSSAILERDHYGLKEPKTKVLDYLAVKKLNPEAKGSILCLVGPPGVGKTSLVKSIADSMGRAFVRVSLGGVRDEAEIRGHRRTYVGSMPGKIMKALKEAGTNNPVILLDEIDKMSSDMKGDPASAMLEVLDPEQNKSFEDHFIDMPFDLSKVFFVATANSLYPVSRPLIDRMEIVELDSYTEYEKLHIAKQYLIKQARKENGLEKISMSITDKAISRIINEYTAEPGVRNLKRQIIKLCRKLARIVVEEEKESIKIGVKDLESYLGKPIYRKEMRRKEETRIGSVNGLGVTSVGGCTLPVQAVTVPGKGGLSVTGKLGEVMKESVEVAFNYVKSNLEHYVPYDKEFFTKKNIHIHFPDGATPKDGPSAGIAITTAIISVLCNREIRQDVAMTGEVSLLGDVLPIGGVKEKVLGAHRGGIREVIIPDGNARDREDIPEEIKGEMKIHIAKTYADVEKIIFADKKSKENL</sequence>
<comment type="catalytic activity">
    <reaction evidence="9 10 11 14">
        <text>Hydrolysis of proteins in presence of ATP.</text>
        <dbReference type="EC" id="3.4.21.53"/>
    </reaction>
</comment>
<keyword evidence="3 10" id="KW-0645">Protease</keyword>
<evidence type="ECO:0000259" key="17">
    <source>
        <dbReference type="PROSITE" id="PS51787"/>
    </source>
</evidence>
<dbReference type="SUPFAM" id="SSF52540">
    <property type="entry name" value="P-loop containing nucleoside triphosphate hydrolases"/>
    <property type="match status" value="1"/>
</dbReference>
<dbReference type="GO" id="GO:0016887">
    <property type="term" value="F:ATP hydrolysis activity"/>
    <property type="evidence" value="ECO:0007669"/>
    <property type="project" value="UniProtKB-UniRule"/>
</dbReference>
<evidence type="ECO:0000256" key="6">
    <source>
        <dbReference type="ARBA" id="ARBA00022825"/>
    </source>
</evidence>
<dbReference type="Gene3D" id="1.20.58.1480">
    <property type="match status" value="1"/>
</dbReference>
<dbReference type="Gene3D" id="2.30.130.40">
    <property type="entry name" value="LON domain-like"/>
    <property type="match status" value="1"/>
</dbReference>
<keyword evidence="7 10" id="KW-0067">ATP-binding</keyword>
<keyword evidence="4 10" id="KW-0547">Nucleotide-binding</keyword>
<dbReference type="PANTHER" id="PTHR10046">
    <property type="entry name" value="ATP DEPENDENT LON PROTEASE FAMILY MEMBER"/>
    <property type="match status" value="1"/>
</dbReference>
<comment type="induction">
    <text evidence="10">By heat shock.</text>
</comment>
<dbReference type="FunFam" id="1.20.5.5270:FF:000002">
    <property type="entry name" value="Lon protease homolog"/>
    <property type="match status" value="1"/>
</dbReference>
<evidence type="ECO:0000256" key="14">
    <source>
        <dbReference type="PROSITE-ProRule" id="PRU01122"/>
    </source>
</evidence>
<evidence type="ECO:0000256" key="3">
    <source>
        <dbReference type="ARBA" id="ARBA00022670"/>
    </source>
</evidence>
<dbReference type="HAMAP" id="MF_01973">
    <property type="entry name" value="lon_bact"/>
    <property type="match status" value="1"/>
</dbReference>
<dbReference type="InterPro" id="IPR004815">
    <property type="entry name" value="Lon_bac/euk-typ"/>
</dbReference>
<dbReference type="SUPFAM" id="SSF88697">
    <property type="entry name" value="PUA domain-like"/>
    <property type="match status" value="1"/>
</dbReference>
<comment type="caution">
    <text evidence="18">The sequence shown here is derived from an EMBL/GenBank/DDBJ whole genome shotgun (WGS) entry which is preliminary data.</text>
</comment>
<evidence type="ECO:0000256" key="5">
    <source>
        <dbReference type="ARBA" id="ARBA00022801"/>
    </source>
</evidence>
<dbReference type="Gene3D" id="1.20.5.5270">
    <property type="match status" value="1"/>
</dbReference>
<dbReference type="GO" id="GO:0004252">
    <property type="term" value="F:serine-type endopeptidase activity"/>
    <property type="evidence" value="ECO:0007669"/>
    <property type="project" value="UniProtKB-UniRule"/>
</dbReference>
<dbReference type="Pfam" id="PF00004">
    <property type="entry name" value="AAA"/>
    <property type="match status" value="1"/>
</dbReference>
<gene>
    <name evidence="10" type="primary">lon</name>
    <name evidence="18" type="ORF">FUSO8_02930</name>
</gene>
<dbReference type="InterPro" id="IPR008269">
    <property type="entry name" value="Lon_proteolytic"/>
</dbReference>
<dbReference type="AlphaFoldDB" id="A0AB73C4N3"/>
<evidence type="ECO:0000256" key="2">
    <source>
        <dbReference type="ARBA" id="ARBA00022490"/>
    </source>
</evidence>